<protein>
    <submittedName>
        <fullName evidence="1">Uncharacterized protein</fullName>
    </submittedName>
</protein>
<evidence type="ECO:0000313" key="2">
    <source>
        <dbReference type="Proteomes" id="UP000001699"/>
    </source>
</evidence>
<keyword evidence="2" id="KW-1185">Reference proteome</keyword>
<sequence length="136" mass="14775">MRLAVGVSSAVVHIATAITPPQLGGADRTTNYLAESSVIDSGGASELGIELYVCRMSTFYPSHCMLQETWNSSMPRDVNALQPQFELSVHHFCPEMELSLELGMLAAIIQQATRSMPSFRAVSAVQALTLRDTIEC</sequence>
<accession>B0Y0E2</accession>
<evidence type="ECO:0000313" key="1">
    <source>
        <dbReference type="EMBL" id="EDP53412.1"/>
    </source>
</evidence>
<dbReference type="EMBL" id="DS499596">
    <property type="protein sequence ID" value="EDP53412.1"/>
    <property type="molecule type" value="Genomic_DNA"/>
</dbReference>
<dbReference type="VEuPathDB" id="FungiDB:AFUB_045870"/>
<gene>
    <name evidence="1" type="ORF">AFUB_045870</name>
</gene>
<dbReference type="Proteomes" id="UP000001699">
    <property type="component" value="Unassembled WGS sequence"/>
</dbReference>
<dbReference type="AlphaFoldDB" id="B0Y0E2"/>
<dbReference type="HOGENOM" id="CLU_1874971_0_0_1"/>
<reference evidence="1 2" key="1">
    <citation type="journal article" date="2008" name="PLoS Genet.">
        <title>Genomic islands in the pathogenic filamentous fungus Aspergillus fumigatus.</title>
        <authorList>
            <person name="Fedorova N.D."/>
            <person name="Khaldi N."/>
            <person name="Joardar V.S."/>
            <person name="Maiti R."/>
            <person name="Amedeo P."/>
            <person name="Anderson M.J."/>
            <person name="Crabtree J."/>
            <person name="Silva J.C."/>
            <person name="Badger J.H."/>
            <person name="Albarraq A."/>
            <person name="Angiuoli S."/>
            <person name="Bussey H."/>
            <person name="Bowyer P."/>
            <person name="Cotty P.J."/>
            <person name="Dyer P.S."/>
            <person name="Egan A."/>
            <person name="Galens K."/>
            <person name="Fraser-Liggett C.M."/>
            <person name="Haas B.J."/>
            <person name="Inman J.M."/>
            <person name="Kent R."/>
            <person name="Lemieux S."/>
            <person name="Malavazi I."/>
            <person name="Orvis J."/>
            <person name="Roemer T."/>
            <person name="Ronning C.M."/>
            <person name="Sundaram J.P."/>
            <person name="Sutton G."/>
            <person name="Turner G."/>
            <person name="Venter J.C."/>
            <person name="White O.R."/>
            <person name="Whitty B.R."/>
            <person name="Youngman P."/>
            <person name="Wolfe K.H."/>
            <person name="Goldman G.H."/>
            <person name="Wortman J.R."/>
            <person name="Jiang B."/>
            <person name="Denning D.W."/>
            <person name="Nierman W.C."/>
        </authorList>
    </citation>
    <scope>NUCLEOTIDE SEQUENCE [LARGE SCALE GENOMIC DNA]</scope>
    <source>
        <strain evidence="2">CBS 144.89 / FGSC A1163 / CEA10</strain>
    </source>
</reference>
<organism evidence="1 2">
    <name type="scientific">Aspergillus fumigatus (strain CBS 144.89 / FGSC A1163 / CEA10)</name>
    <name type="common">Neosartorya fumigata</name>
    <dbReference type="NCBI Taxonomy" id="451804"/>
    <lineage>
        <taxon>Eukaryota</taxon>
        <taxon>Fungi</taxon>
        <taxon>Dikarya</taxon>
        <taxon>Ascomycota</taxon>
        <taxon>Pezizomycotina</taxon>
        <taxon>Eurotiomycetes</taxon>
        <taxon>Eurotiomycetidae</taxon>
        <taxon>Eurotiales</taxon>
        <taxon>Aspergillaceae</taxon>
        <taxon>Aspergillus</taxon>
        <taxon>Aspergillus subgen. Fumigati</taxon>
    </lineage>
</organism>
<proteinExistence type="predicted"/>
<name>B0Y0E2_ASPFC</name>